<evidence type="ECO:0000313" key="2">
    <source>
        <dbReference type="Proteomes" id="UP000245391"/>
    </source>
</evidence>
<name>A0A317F1I3_9SPHI</name>
<dbReference type="AlphaFoldDB" id="A0A317F1I3"/>
<sequence length="247" mass="28806">MEDSEIQKDIVKLGKLIVRELKMEPGVDTLGRWMAHYISEKIAAAGTATGTKKKALEQECFDIVLKLWSHRWELPSNRRPFKEFDQLFETIKKLDPDNKESFYVPFLPDNFRDQDLKPKSKKDEWLSRALQIDKSARICMEFALQKAAEKSKGAEAEAYLKYSSKLAPEHDREIIRFLLGSNTVNFFDEYEDDDLELAATATNKEVDKEKKFEDEKIKSRIKYLEEFSKDAKKVIKSLKQQLIENQS</sequence>
<organism evidence="1 2">
    <name type="scientific">Pedobacter paludis</name>
    <dbReference type="NCBI Taxonomy" id="2203212"/>
    <lineage>
        <taxon>Bacteria</taxon>
        <taxon>Pseudomonadati</taxon>
        <taxon>Bacteroidota</taxon>
        <taxon>Sphingobacteriia</taxon>
        <taxon>Sphingobacteriales</taxon>
        <taxon>Sphingobacteriaceae</taxon>
        <taxon>Pedobacter</taxon>
    </lineage>
</organism>
<dbReference type="Proteomes" id="UP000245391">
    <property type="component" value="Unassembled WGS sequence"/>
</dbReference>
<gene>
    <name evidence="1" type="ORF">DF947_06010</name>
</gene>
<keyword evidence="2" id="KW-1185">Reference proteome</keyword>
<dbReference type="EMBL" id="QGNY01000002">
    <property type="protein sequence ID" value="PWS32625.1"/>
    <property type="molecule type" value="Genomic_DNA"/>
</dbReference>
<reference evidence="2" key="1">
    <citation type="submission" date="2018-05" db="EMBL/GenBank/DDBJ databases">
        <title>Pedobacter paludis sp. nov., isolated from wetland soil.</title>
        <authorList>
            <person name="Zhang Y."/>
        </authorList>
    </citation>
    <scope>NUCLEOTIDE SEQUENCE [LARGE SCALE GENOMIC DNA]</scope>
    <source>
        <strain evidence="2">R-8</strain>
    </source>
</reference>
<accession>A0A317F1I3</accession>
<proteinExistence type="predicted"/>
<comment type="caution">
    <text evidence="1">The sequence shown here is derived from an EMBL/GenBank/DDBJ whole genome shotgun (WGS) entry which is preliminary data.</text>
</comment>
<protein>
    <submittedName>
        <fullName evidence="1">Uncharacterized protein</fullName>
    </submittedName>
</protein>
<evidence type="ECO:0000313" key="1">
    <source>
        <dbReference type="EMBL" id="PWS32625.1"/>
    </source>
</evidence>